<evidence type="ECO:0000259" key="1">
    <source>
        <dbReference type="Pfam" id="PF13588"/>
    </source>
</evidence>
<dbReference type="InterPro" id="IPR029464">
    <property type="entry name" value="HSDR_N"/>
</dbReference>
<evidence type="ECO:0000313" key="2">
    <source>
        <dbReference type="EMBL" id="QTA91681.1"/>
    </source>
</evidence>
<name>A0A975BTX5_9BACT</name>
<sequence>MAGHHLILGKLADFITGETLDDTHDERYKQKLARLLVEDKGYSKNEIEPRCELLVKAGDLRAIVKVDFKITLLLSSRSQGETREKKETPRICMIVKYGPGSLVTRQRSALASSRLLASYNIPVVVVTNGQDAHIMDGESGKVISSGLESVPSRSRLIQLAENAHFDPISAKQAEMESRIVYVFEIDGSCPCDDTVCRLE</sequence>
<dbReference type="Proteomes" id="UP000663722">
    <property type="component" value="Chromosome"/>
</dbReference>
<proteinExistence type="predicted"/>
<organism evidence="2 3">
    <name type="scientific">Desulfonema magnum</name>
    <dbReference type="NCBI Taxonomy" id="45655"/>
    <lineage>
        <taxon>Bacteria</taxon>
        <taxon>Pseudomonadati</taxon>
        <taxon>Thermodesulfobacteriota</taxon>
        <taxon>Desulfobacteria</taxon>
        <taxon>Desulfobacterales</taxon>
        <taxon>Desulfococcaceae</taxon>
        <taxon>Desulfonema</taxon>
    </lineage>
</organism>
<dbReference type="Pfam" id="PF13588">
    <property type="entry name" value="HSDR_N_2"/>
    <property type="match status" value="1"/>
</dbReference>
<protein>
    <submittedName>
        <fullName evidence="2">Type I restriction enzyme R N-terminal domain-containing protein</fullName>
    </submittedName>
</protein>
<dbReference type="RefSeq" id="WP_207679353.1">
    <property type="nucleotide sequence ID" value="NZ_CP061800.1"/>
</dbReference>
<reference evidence="2" key="1">
    <citation type="journal article" date="2021" name="Microb. Physiol.">
        <title>Proteogenomic Insights into the Physiology of Marine, Sulfate-Reducing, Filamentous Desulfonema limicola and Desulfonema magnum.</title>
        <authorList>
            <person name="Schnaars V."/>
            <person name="Wohlbrand L."/>
            <person name="Scheve S."/>
            <person name="Hinrichs C."/>
            <person name="Reinhardt R."/>
            <person name="Rabus R."/>
        </authorList>
    </citation>
    <scope>NUCLEOTIDE SEQUENCE</scope>
    <source>
        <strain evidence="2">4be13</strain>
    </source>
</reference>
<dbReference type="AlphaFoldDB" id="A0A975BTX5"/>
<dbReference type="KEGG" id="dmm:dnm_077540"/>
<accession>A0A975BTX5</accession>
<evidence type="ECO:0000313" key="3">
    <source>
        <dbReference type="Proteomes" id="UP000663722"/>
    </source>
</evidence>
<keyword evidence="3" id="KW-1185">Reference proteome</keyword>
<gene>
    <name evidence="2" type="ORF">dnm_077540</name>
</gene>
<feature type="domain" description="Type I restriction enzyme R protein N-terminal" evidence="1">
    <location>
        <begin position="24"/>
        <end position="151"/>
    </location>
</feature>
<dbReference type="EMBL" id="CP061800">
    <property type="protein sequence ID" value="QTA91681.1"/>
    <property type="molecule type" value="Genomic_DNA"/>
</dbReference>